<feature type="region of interest" description="Disordered" evidence="3">
    <location>
        <begin position="148"/>
        <end position="174"/>
    </location>
</feature>
<dbReference type="PANTHER" id="PTHR23318">
    <property type="entry name" value="ATP SYNTHASE GAMMA-RELATED"/>
    <property type="match status" value="1"/>
</dbReference>
<feature type="compositionally biased region" description="Basic residues" evidence="3">
    <location>
        <begin position="32"/>
        <end position="42"/>
    </location>
</feature>
<dbReference type="GO" id="GO:0072542">
    <property type="term" value="F:protein phosphatase activator activity"/>
    <property type="evidence" value="ECO:0007669"/>
    <property type="project" value="TreeGrafter"/>
</dbReference>
<feature type="compositionally biased region" description="Polar residues" evidence="3">
    <location>
        <begin position="807"/>
        <end position="825"/>
    </location>
</feature>
<keyword evidence="6" id="KW-1185">Reference proteome</keyword>
<proteinExistence type="predicted"/>
<comment type="subcellular location">
    <subcellularLocation>
        <location evidence="1">Nucleus</location>
    </subcellularLocation>
</comment>
<feature type="compositionally biased region" description="Basic and acidic residues" evidence="3">
    <location>
        <begin position="729"/>
        <end position="748"/>
    </location>
</feature>
<feature type="region of interest" description="Disordered" evidence="3">
    <location>
        <begin position="637"/>
        <end position="825"/>
    </location>
</feature>
<feature type="compositionally biased region" description="Acidic residues" evidence="3">
    <location>
        <begin position="706"/>
        <end position="715"/>
    </location>
</feature>
<keyword evidence="2" id="KW-0539">Nucleus</keyword>
<feature type="compositionally biased region" description="Basic and acidic residues" evidence="3">
    <location>
        <begin position="664"/>
        <end position="673"/>
    </location>
</feature>
<gene>
    <name evidence="5" type="primary">PSY2_3</name>
    <name evidence="5" type="ORF">BGZ97_011806</name>
</gene>
<dbReference type="GO" id="GO:0006974">
    <property type="term" value="P:DNA damage response"/>
    <property type="evidence" value="ECO:0007669"/>
    <property type="project" value="TreeGrafter"/>
</dbReference>
<dbReference type="Pfam" id="PF04802">
    <property type="entry name" value="PP4R3"/>
    <property type="match status" value="1"/>
</dbReference>
<dbReference type="EMBL" id="JAAAIN010000703">
    <property type="protein sequence ID" value="KAG0311552.1"/>
    <property type="molecule type" value="Genomic_DNA"/>
</dbReference>
<dbReference type="SUPFAM" id="SSF48371">
    <property type="entry name" value="ARM repeat"/>
    <property type="match status" value="1"/>
</dbReference>
<feature type="compositionally biased region" description="Basic and acidic residues" evidence="3">
    <location>
        <begin position="776"/>
        <end position="787"/>
    </location>
</feature>
<feature type="compositionally biased region" description="Basic and acidic residues" evidence="3">
    <location>
        <begin position="19"/>
        <end position="29"/>
    </location>
</feature>
<dbReference type="InterPro" id="IPR006887">
    <property type="entry name" value="P4R3-like_central_dom"/>
</dbReference>
<dbReference type="Proteomes" id="UP000823405">
    <property type="component" value="Unassembled WGS sequence"/>
</dbReference>
<feature type="domain" description="Serine/threonine-protein phosphatase 4 regulatory subunit 3-like central" evidence="4">
    <location>
        <begin position="199"/>
        <end position="541"/>
    </location>
</feature>
<comment type="caution">
    <text evidence="5">The sequence shown here is derived from an EMBL/GenBank/DDBJ whole genome shotgun (WGS) entry which is preliminary data.</text>
</comment>
<evidence type="ECO:0000256" key="1">
    <source>
        <dbReference type="ARBA" id="ARBA00004123"/>
    </source>
</evidence>
<dbReference type="InterPro" id="IPR016024">
    <property type="entry name" value="ARM-type_fold"/>
</dbReference>
<dbReference type="AlphaFoldDB" id="A0A9P6R5D4"/>
<protein>
    <submittedName>
        <fullName evidence="5">Platinum sensitivity protein</fullName>
    </submittedName>
</protein>
<feature type="compositionally biased region" description="Acidic residues" evidence="3">
    <location>
        <begin position="788"/>
        <end position="798"/>
    </location>
</feature>
<reference evidence="5" key="1">
    <citation type="journal article" date="2020" name="Fungal Divers.">
        <title>Resolving the Mortierellaceae phylogeny through synthesis of multi-gene phylogenetics and phylogenomics.</title>
        <authorList>
            <person name="Vandepol N."/>
            <person name="Liber J."/>
            <person name="Desiro A."/>
            <person name="Na H."/>
            <person name="Kennedy M."/>
            <person name="Barry K."/>
            <person name="Grigoriev I.V."/>
            <person name="Miller A.N."/>
            <person name="O'Donnell K."/>
            <person name="Stajich J.E."/>
            <person name="Bonito G."/>
        </authorList>
    </citation>
    <scope>NUCLEOTIDE SEQUENCE</scope>
    <source>
        <strain evidence="5">NVP60</strain>
    </source>
</reference>
<evidence type="ECO:0000259" key="4">
    <source>
        <dbReference type="Pfam" id="PF04802"/>
    </source>
</evidence>
<accession>A0A9P6R5D4</accession>
<feature type="region of interest" description="Disordered" evidence="3">
    <location>
        <begin position="1"/>
        <end position="52"/>
    </location>
</feature>
<dbReference type="OrthoDB" id="2409932at2759"/>
<evidence type="ECO:0000256" key="3">
    <source>
        <dbReference type="SAM" id="MobiDB-lite"/>
    </source>
</evidence>
<dbReference type="GO" id="GO:0030289">
    <property type="term" value="C:protein phosphatase 4 complex"/>
    <property type="evidence" value="ECO:0007669"/>
    <property type="project" value="TreeGrafter"/>
</dbReference>
<dbReference type="InterPro" id="IPR051137">
    <property type="entry name" value="PP4R3-like"/>
</dbReference>
<dbReference type="PANTHER" id="PTHR23318:SF0">
    <property type="entry name" value="SERINE_THREONINE-PROTEIN PHOSPHATASE 4 REGULATORY SUBUNIT 3"/>
    <property type="match status" value="1"/>
</dbReference>
<sequence>MTAYSAPNDKQDMLSTKRKHDDETGERAPVHSNKRTKRKMSSHHQQANGNIEEETRLQHKVDVIAGTKHALDDTAENWDDDYALGIALSFEDYSTSDDNYASAVTMSLGDYYTTDDDEYALAMAMSFEECATYEDVVLAMTKAVDEELGRDEDDSAVGDDDTGSDYGDTGDEDGDTILPYPTVANLMDLKEFFEAMKTADNDAQRELNQCVIEERYIDKLVNLFETCENSEKTSCLCTLRDMIVLLMHCKDKNIMKAMVKDCNFISCLGILEYDTELAEQKADYRQMFSRVGKVKEVLPTDDPHTLQLVSQLTRLQFLMDKVLQGTLEEDAASAMNFMIKAESVEVVQAITCDRQLMKDLFDVLKDPSEPKHRQNDVVLFVHQLCTMAEKTMIDLYSELCPLGFFDLLEFAFVSEDLQVKHAGIETLHMALRMNPCLIRAEIVEQACRKGSKVFLDALLIQAMVEPSVETMATCMDAIQVLLDVNPEVSERSTSSPPLRGDKPAGCTLDRLDSSAKAFLDLFYTQSLYFRDLMEPLLVLKDMALKFFRACMDQDDDHFNRLLIRHKVIRSVVGLLHDTKGNKTPTNWACLEFFEYIRKTNIRLLVMQCGTLPKETMEKLSHVPLFKQLLEMHEGKYDGTATVQPPHAKAKSGLLTTPPRNRRPFIKDANKAKGIETGGSPAVTPNGSHDGAGSAKKSFQELFGGNDDQEMTDLEGEIPQSTLSQRKRKDTGFEQDKNAEEGASRDKSSGKRRKLDQEQLTDGALVVEGSMSAVKKMKAEHNRAKKHEEEEEEEEEEEHQGEGEPVPSQRNLTTTIVNDAKNSIDL</sequence>
<evidence type="ECO:0000256" key="2">
    <source>
        <dbReference type="ARBA" id="ARBA00023242"/>
    </source>
</evidence>
<name>A0A9P6R5D4_9FUNG</name>
<evidence type="ECO:0000313" key="6">
    <source>
        <dbReference type="Proteomes" id="UP000823405"/>
    </source>
</evidence>
<evidence type="ECO:0000313" key="5">
    <source>
        <dbReference type="EMBL" id="KAG0311552.1"/>
    </source>
</evidence>
<organism evidence="5 6">
    <name type="scientific">Linnemannia gamsii</name>
    <dbReference type="NCBI Taxonomy" id="64522"/>
    <lineage>
        <taxon>Eukaryota</taxon>
        <taxon>Fungi</taxon>
        <taxon>Fungi incertae sedis</taxon>
        <taxon>Mucoromycota</taxon>
        <taxon>Mortierellomycotina</taxon>
        <taxon>Mortierellomycetes</taxon>
        <taxon>Mortierellales</taxon>
        <taxon>Mortierellaceae</taxon>
        <taxon>Linnemannia</taxon>
    </lineage>
</organism>
<dbReference type="GO" id="GO:0005654">
    <property type="term" value="C:nucleoplasm"/>
    <property type="evidence" value="ECO:0007669"/>
    <property type="project" value="TreeGrafter"/>
</dbReference>